<evidence type="ECO:0000256" key="1">
    <source>
        <dbReference type="ARBA" id="ARBA00006485"/>
    </source>
</evidence>
<evidence type="ECO:0000256" key="3">
    <source>
        <dbReference type="ARBA" id="ARBA00022553"/>
    </source>
</evidence>
<dbReference type="InterPro" id="IPR000719">
    <property type="entry name" value="Prot_kinase_dom"/>
</dbReference>
<comment type="caution">
    <text evidence="14">The sequence shown here is derived from an EMBL/GenBank/DDBJ whole genome shotgun (WGS) entry which is preliminary data.</text>
</comment>
<dbReference type="SMART" id="SM00220">
    <property type="entry name" value="S_TKc"/>
    <property type="match status" value="1"/>
</dbReference>
<evidence type="ECO:0000256" key="8">
    <source>
        <dbReference type="ARBA" id="ARBA00047811"/>
    </source>
</evidence>
<dbReference type="OMA" id="HSKRNLW"/>
<dbReference type="PANTHER" id="PTHR24056:SF546">
    <property type="entry name" value="CYCLIN-DEPENDENT KINASE 12"/>
    <property type="match status" value="1"/>
</dbReference>
<feature type="compositionally biased region" description="Low complexity" evidence="12">
    <location>
        <begin position="501"/>
        <end position="512"/>
    </location>
</feature>
<dbReference type="GO" id="GO:0032968">
    <property type="term" value="P:positive regulation of transcription elongation by RNA polymerase II"/>
    <property type="evidence" value="ECO:0000318"/>
    <property type="project" value="GO_Central"/>
</dbReference>
<evidence type="ECO:0000256" key="6">
    <source>
        <dbReference type="ARBA" id="ARBA00022777"/>
    </source>
</evidence>
<keyword evidence="2" id="KW-0723">Serine/threonine-protein kinase</keyword>
<gene>
    <name evidence="14" type="ORF">ZOSMA_201G00030</name>
</gene>
<evidence type="ECO:0000256" key="2">
    <source>
        <dbReference type="ARBA" id="ARBA00022527"/>
    </source>
</evidence>
<dbReference type="GO" id="GO:0000307">
    <property type="term" value="C:cyclin-dependent protein kinase holoenzyme complex"/>
    <property type="evidence" value="ECO:0000318"/>
    <property type="project" value="GO_Central"/>
</dbReference>
<keyword evidence="5 11" id="KW-0547">Nucleotide-binding</keyword>
<dbReference type="InterPro" id="IPR050108">
    <property type="entry name" value="CDK"/>
</dbReference>
<dbReference type="CDD" id="cd07840">
    <property type="entry name" value="STKc_CDK9_like"/>
    <property type="match status" value="1"/>
</dbReference>
<organism evidence="14 15">
    <name type="scientific">Zostera marina</name>
    <name type="common">Eelgrass</name>
    <dbReference type="NCBI Taxonomy" id="29655"/>
    <lineage>
        <taxon>Eukaryota</taxon>
        <taxon>Viridiplantae</taxon>
        <taxon>Streptophyta</taxon>
        <taxon>Embryophyta</taxon>
        <taxon>Tracheophyta</taxon>
        <taxon>Spermatophyta</taxon>
        <taxon>Magnoliopsida</taxon>
        <taxon>Liliopsida</taxon>
        <taxon>Zosteraceae</taxon>
        <taxon>Zostera</taxon>
    </lineage>
</organism>
<dbReference type="InterPro" id="IPR008271">
    <property type="entry name" value="Ser/Thr_kinase_AS"/>
</dbReference>
<keyword evidence="15" id="KW-1185">Reference proteome</keyword>
<evidence type="ECO:0000256" key="12">
    <source>
        <dbReference type="SAM" id="MobiDB-lite"/>
    </source>
</evidence>
<dbReference type="Pfam" id="PF00069">
    <property type="entry name" value="Pkinase"/>
    <property type="match status" value="1"/>
</dbReference>
<dbReference type="PROSITE" id="PS50011">
    <property type="entry name" value="PROTEIN_KINASE_DOM"/>
    <property type="match status" value="1"/>
</dbReference>
<dbReference type="GO" id="GO:0009615">
    <property type="term" value="P:response to virus"/>
    <property type="evidence" value="ECO:0007669"/>
    <property type="project" value="UniProtKB-ARBA"/>
</dbReference>
<dbReference type="OrthoDB" id="28397at2759"/>
<dbReference type="GO" id="GO:0005634">
    <property type="term" value="C:nucleus"/>
    <property type="evidence" value="ECO:0000318"/>
    <property type="project" value="GO_Central"/>
</dbReference>
<dbReference type="InterPro" id="IPR011009">
    <property type="entry name" value="Kinase-like_dom_sf"/>
</dbReference>
<dbReference type="Proteomes" id="UP000036987">
    <property type="component" value="Unassembled WGS sequence"/>
</dbReference>
<evidence type="ECO:0000256" key="11">
    <source>
        <dbReference type="PROSITE-ProRule" id="PRU10141"/>
    </source>
</evidence>
<evidence type="ECO:0000256" key="5">
    <source>
        <dbReference type="ARBA" id="ARBA00022741"/>
    </source>
</evidence>
<evidence type="ECO:0000256" key="10">
    <source>
        <dbReference type="ARBA" id="ARBA00049280"/>
    </source>
</evidence>
<feature type="region of interest" description="Disordered" evidence="12">
    <location>
        <begin position="335"/>
        <end position="512"/>
    </location>
</feature>
<dbReference type="AlphaFoldDB" id="A0A0K9PP19"/>
<feature type="compositionally biased region" description="Pro residues" evidence="12">
    <location>
        <begin position="449"/>
        <end position="460"/>
    </location>
</feature>
<dbReference type="PROSITE" id="PS00108">
    <property type="entry name" value="PROTEIN_KINASE_ST"/>
    <property type="match status" value="1"/>
</dbReference>
<comment type="catalytic activity">
    <reaction evidence="9">
        <text>L-seryl-[protein] + ATP = O-phospho-L-seryl-[protein] + ADP + H(+)</text>
        <dbReference type="Rhea" id="RHEA:17989"/>
        <dbReference type="Rhea" id="RHEA-COMP:9863"/>
        <dbReference type="Rhea" id="RHEA-COMP:11604"/>
        <dbReference type="ChEBI" id="CHEBI:15378"/>
        <dbReference type="ChEBI" id="CHEBI:29999"/>
        <dbReference type="ChEBI" id="CHEBI:30616"/>
        <dbReference type="ChEBI" id="CHEBI:83421"/>
        <dbReference type="ChEBI" id="CHEBI:456216"/>
        <dbReference type="EC" id="2.7.11.22"/>
    </reaction>
</comment>
<comment type="catalytic activity">
    <reaction evidence="10">
        <text>[DNA-directed RNA polymerase] + ATP = phospho-[DNA-directed RNA polymerase] + ADP + H(+)</text>
        <dbReference type="Rhea" id="RHEA:10216"/>
        <dbReference type="Rhea" id="RHEA-COMP:11321"/>
        <dbReference type="Rhea" id="RHEA-COMP:11322"/>
        <dbReference type="ChEBI" id="CHEBI:15378"/>
        <dbReference type="ChEBI" id="CHEBI:30616"/>
        <dbReference type="ChEBI" id="CHEBI:43176"/>
        <dbReference type="ChEBI" id="CHEBI:68546"/>
        <dbReference type="ChEBI" id="CHEBI:456216"/>
        <dbReference type="EC" id="2.7.11.23"/>
    </reaction>
</comment>
<dbReference type="GO" id="GO:0005524">
    <property type="term" value="F:ATP binding"/>
    <property type="evidence" value="ECO:0007669"/>
    <property type="project" value="UniProtKB-UniRule"/>
</dbReference>
<comment type="catalytic activity">
    <reaction evidence="8">
        <text>L-threonyl-[protein] + ATP = O-phospho-L-threonyl-[protein] + ADP + H(+)</text>
        <dbReference type="Rhea" id="RHEA:46608"/>
        <dbReference type="Rhea" id="RHEA-COMP:11060"/>
        <dbReference type="Rhea" id="RHEA-COMP:11605"/>
        <dbReference type="ChEBI" id="CHEBI:15378"/>
        <dbReference type="ChEBI" id="CHEBI:30013"/>
        <dbReference type="ChEBI" id="CHEBI:30616"/>
        <dbReference type="ChEBI" id="CHEBI:61977"/>
        <dbReference type="ChEBI" id="CHEBI:456216"/>
        <dbReference type="EC" id="2.7.11.22"/>
    </reaction>
</comment>
<evidence type="ECO:0000313" key="15">
    <source>
        <dbReference type="Proteomes" id="UP000036987"/>
    </source>
</evidence>
<keyword evidence="6 14" id="KW-0418">Kinase</keyword>
<evidence type="ECO:0000256" key="4">
    <source>
        <dbReference type="ARBA" id="ARBA00022679"/>
    </source>
</evidence>
<keyword evidence="7 11" id="KW-0067">ATP-binding</keyword>
<reference evidence="15" key="1">
    <citation type="journal article" date="2016" name="Nature">
        <title>The genome of the seagrass Zostera marina reveals angiosperm adaptation to the sea.</title>
        <authorList>
            <person name="Olsen J.L."/>
            <person name="Rouze P."/>
            <person name="Verhelst B."/>
            <person name="Lin Y.-C."/>
            <person name="Bayer T."/>
            <person name="Collen J."/>
            <person name="Dattolo E."/>
            <person name="De Paoli E."/>
            <person name="Dittami S."/>
            <person name="Maumus F."/>
            <person name="Michel G."/>
            <person name="Kersting A."/>
            <person name="Lauritano C."/>
            <person name="Lohaus R."/>
            <person name="Toepel M."/>
            <person name="Tonon T."/>
            <person name="Vanneste K."/>
            <person name="Amirebrahimi M."/>
            <person name="Brakel J."/>
            <person name="Bostroem C."/>
            <person name="Chovatia M."/>
            <person name="Grimwood J."/>
            <person name="Jenkins J.W."/>
            <person name="Jueterbock A."/>
            <person name="Mraz A."/>
            <person name="Stam W.T."/>
            <person name="Tice H."/>
            <person name="Bornberg-Bauer E."/>
            <person name="Green P.J."/>
            <person name="Pearson G.A."/>
            <person name="Procaccini G."/>
            <person name="Duarte C.M."/>
            <person name="Schmutz J."/>
            <person name="Reusch T.B.H."/>
            <person name="Van de Peer Y."/>
        </authorList>
    </citation>
    <scope>NUCLEOTIDE SEQUENCE [LARGE SCALE GENOMIC DNA]</scope>
    <source>
        <strain evidence="15">cv. Finnish</strain>
    </source>
</reference>
<proteinExistence type="inferred from homology"/>
<evidence type="ECO:0000256" key="7">
    <source>
        <dbReference type="ARBA" id="ARBA00022840"/>
    </source>
</evidence>
<sequence length="512" mass="57024">MAIALPGQLNLEESPSCGSRSVDYFEKLEQIGEGTYGQVYMAKEITTGEVVALKKIRMDNEREGFPITAIREIKILKKLHHDNIIKLKEIVTSPGSQKDEHGKPDGNKYNGGIYMVFEYMDHDLTGLSDRPGMRFTVAQIKCYMRQLLTGLHYCHINQVLHRDIKGSNLLIDNEGKLKLADFGLARSFSSEHTGNLTNRVITLWYRPPELLLGATKYGPPVDMWSVGCIFAELLHGKPILPGKNEAEQLNKIFELCGTPDEVNWPGVTKIPWYNTFKPARPLKRRVREIFKHFDRHALELLERMLALDPSQRIAAKDALDAEYFWNDPLPCDPKSLPKYESSHEFQTKKKRQQQRQQEEAAKRQKTQYPQSHARLPPIQQSGQVHPQARHGPANQSIHNAPPQGAGPSHHYNKPRGSSGGTSRYPQGANTSGGYNPNRGSQSGGYNNGPFPPQGRGPPPYSGSIMPGTSGPRGGGSYGAASSFPQGPYGPPAQNRGSNKMGGNRNQQQYGRQ</sequence>
<dbReference type="SUPFAM" id="SSF56112">
    <property type="entry name" value="Protein kinase-like (PK-like)"/>
    <property type="match status" value="1"/>
</dbReference>
<keyword evidence="4" id="KW-0808">Transferase</keyword>
<dbReference type="FunFam" id="3.30.200.20:FF:000272">
    <property type="entry name" value="Cyclin-dependent kinase C-2"/>
    <property type="match status" value="1"/>
</dbReference>
<comment type="similarity">
    <text evidence="1">Belongs to the protein kinase superfamily. CMGC Ser/Thr protein kinase family. CDC2/CDKX subfamily.</text>
</comment>
<protein>
    <submittedName>
        <fullName evidence="14">Cyclin dependent kinase C</fullName>
    </submittedName>
</protein>
<name>A0A0K9PP19_ZOSMR</name>
<evidence type="ECO:0000256" key="9">
    <source>
        <dbReference type="ARBA" id="ARBA00048367"/>
    </source>
</evidence>
<feature type="compositionally biased region" description="Basic and acidic residues" evidence="12">
    <location>
        <begin position="335"/>
        <end position="347"/>
    </location>
</feature>
<dbReference type="Gene3D" id="1.10.510.10">
    <property type="entry name" value="Transferase(Phosphotransferase) domain 1"/>
    <property type="match status" value="1"/>
</dbReference>
<accession>A0A0K9PP19</accession>
<evidence type="ECO:0000259" key="13">
    <source>
        <dbReference type="PROSITE" id="PS50011"/>
    </source>
</evidence>
<feature type="binding site" evidence="11">
    <location>
        <position position="54"/>
    </location>
    <ligand>
        <name>ATP</name>
        <dbReference type="ChEBI" id="CHEBI:30616"/>
    </ligand>
</feature>
<dbReference type="PROSITE" id="PS00107">
    <property type="entry name" value="PROTEIN_KINASE_ATP"/>
    <property type="match status" value="1"/>
</dbReference>
<dbReference type="GO" id="GO:0004693">
    <property type="term" value="F:cyclin-dependent protein serine/threonine kinase activity"/>
    <property type="evidence" value="ECO:0007669"/>
    <property type="project" value="UniProtKB-EC"/>
</dbReference>
<feature type="domain" description="Protein kinase" evidence="13">
    <location>
        <begin position="25"/>
        <end position="324"/>
    </location>
</feature>
<dbReference type="PANTHER" id="PTHR24056">
    <property type="entry name" value="CELL DIVISION PROTEIN KINASE"/>
    <property type="match status" value="1"/>
</dbReference>
<dbReference type="GO" id="GO:0008353">
    <property type="term" value="F:RNA polymerase II CTD heptapeptide repeat kinase activity"/>
    <property type="evidence" value="ECO:0000318"/>
    <property type="project" value="GO_Central"/>
</dbReference>
<dbReference type="InterPro" id="IPR017441">
    <property type="entry name" value="Protein_kinase_ATP_BS"/>
</dbReference>
<dbReference type="FunFam" id="1.10.510.10:FF:000273">
    <property type="entry name" value="Cyclin-dependent kinase C-2"/>
    <property type="match status" value="1"/>
</dbReference>
<dbReference type="Gene3D" id="3.30.200.20">
    <property type="entry name" value="Phosphorylase Kinase, domain 1"/>
    <property type="match status" value="1"/>
</dbReference>
<dbReference type="EMBL" id="LFYR01000733">
    <property type="protein sequence ID" value="KMZ69972.1"/>
    <property type="molecule type" value="Genomic_DNA"/>
</dbReference>
<feature type="compositionally biased region" description="Polar residues" evidence="12">
    <location>
        <begin position="420"/>
        <end position="440"/>
    </location>
</feature>
<evidence type="ECO:0000313" key="14">
    <source>
        <dbReference type="EMBL" id="KMZ69972.1"/>
    </source>
</evidence>
<keyword evidence="3" id="KW-0597">Phosphoprotein</keyword>
<dbReference type="STRING" id="29655.A0A0K9PP19"/>